<proteinExistence type="predicted"/>
<protein>
    <submittedName>
        <fullName evidence="1">Uncharacterized protein</fullName>
    </submittedName>
</protein>
<comment type="caution">
    <text evidence="1">The sequence shown here is derived from an EMBL/GenBank/DDBJ whole genome shotgun (WGS) entry which is preliminary data.</text>
</comment>
<dbReference type="Proteomes" id="UP001221142">
    <property type="component" value="Unassembled WGS sequence"/>
</dbReference>
<gene>
    <name evidence="1" type="ORF">FB45DRAFT_83738</name>
</gene>
<reference evidence="1" key="1">
    <citation type="submission" date="2023-03" db="EMBL/GenBank/DDBJ databases">
        <title>Massive genome expansion in bonnet fungi (Mycena s.s.) driven by repeated elements and novel gene families across ecological guilds.</title>
        <authorList>
            <consortium name="Lawrence Berkeley National Laboratory"/>
            <person name="Harder C.B."/>
            <person name="Miyauchi S."/>
            <person name="Viragh M."/>
            <person name="Kuo A."/>
            <person name="Thoen E."/>
            <person name="Andreopoulos B."/>
            <person name="Lu D."/>
            <person name="Skrede I."/>
            <person name="Drula E."/>
            <person name="Henrissat B."/>
            <person name="Morin E."/>
            <person name="Kohler A."/>
            <person name="Barry K."/>
            <person name="LaButti K."/>
            <person name="Morin E."/>
            <person name="Salamov A."/>
            <person name="Lipzen A."/>
            <person name="Mereny Z."/>
            <person name="Hegedus B."/>
            <person name="Baldrian P."/>
            <person name="Stursova M."/>
            <person name="Weitz H."/>
            <person name="Taylor A."/>
            <person name="Grigoriev I.V."/>
            <person name="Nagy L.G."/>
            <person name="Martin F."/>
            <person name="Kauserud H."/>
        </authorList>
    </citation>
    <scope>NUCLEOTIDE SEQUENCE</scope>
    <source>
        <strain evidence="1">9284</strain>
    </source>
</reference>
<keyword evidence="2" id="KW-1185">Reference proteome</keyword>
<accession>A0AAD7BLT3</accession>
<dbReference type="EMBL" id="JARKIF010000013">
    <property type="protein sequence ID" value="KAJ7624482.1"/>
    <property type="molecule type" value="Genomic_DNA"/>
</dbReference>
<evidence type="ECO:0000313" key="1">
    <source>
        <dbReference type="EMBL" id="KAJ7624482.1"/>
    </source>
</evidence>
<dbReference type="AlphaFoldDB" id="A0AAD7BLT3"/>
<organism evidence="1 2">
    <name type="scientific">Roridomyces roridus</name>
    <dbReference type="NCBI Taxonomy" id="1738132"/>
    <lineage>
        <taxon>Eukaryota</taxon>
        <taxon>Fungi</taxon>
        <taxon>Dikarya</taxon>
        <taxon>Basidiomycota</taxon>
        <taxon>Agaricomycotina</taxon>
        <taxon>Agaricomycetes</taxon>
        <taxon>Agaricomycetidae</taxon>
        <taxon>Agaricales</taxon>
        <taxon>Marasmiineae</taxon>
        <taxon>Mycenaceae</taxon>
        <taxon>Roridomyces</taxon>
    </lineage>
</organism>
<evidence type="ECO:0000313" key="2">
    <source>
        <dbReference type="Proteomes" id="UP001221142"/>
    </source>
</evidence>
<sequence>MDDDIPAAGRNDPPYSTRPMFLFDSAKRGDWIGGEKLYLDLTHLTAIGNLLVHTSAVQICVSASSQLQPSVVCAYPSAWASFVAPGEMGFATSSKEEWSPVRQQASWKTSGVQLAGSKVGPLVSTLRRSLPSSVGWGLILLICGCPLHGPDSFFQI</sequence>
<name>A0AAD7BLT3_9AGAR</name>